<proteinExistence type="predicted"/>
<comment type="caution">
    <text evidence="5">The sequence shown here is derived from an EMBL/GenBank/DDBJ whole genome shotgun (WGS) entry which is preliminary data.</text>
</comment>
<reference evidence="5 6" key="1">
    <citation type="submission" date="2019-09" db="EMBL/GenBank/DDBJ databases">
        <title>Bird 10,000 Genomes (B10K) Project - Family phase.</title>
        <authorList>
            <person name="Zhang G."/>
        </authorList>
    </citation>
    <scope>NUCLEOTIDE SEQUENCE [LARGE SCALE GENOMIC DNA]</scope>
    <source>
        <strain evidence="5">B10K-DU-002-46</strain>
        <tissue evidence="5">Muscle</tissue>
    </source>
</reference>
<dbReference type="EMBL" id="VXBX01004049">
    <property type="protein sequence ID" value="NXP21750.1"/>
    <property type="molecule type" value="Genomic_DNA"/>
</dbReference>
<name>A0A7L1YJ00_9PASS</name>
<keyword evidence="3" id="KW-0472">Membrane</keyword>
<organism evidence="5 6">
    <name type="scientific">Scytalopus superciliaris</name>
    <dbReference type="NCBI Taxonomy" id="312124"/>
    <lineage>
        <taxon>Eukaryota</taxon>
        <taxon>Metazoa</taxon>
        <taxon>Chordata</taxon>
        <taxon>Craniata</taxon>
        <taxon>Vertebrata</taxon>
        <taxon>Euteleostomi</taxon>
        <taxon>Archelosauria</taxon>
        <taxon>Archosauria</taxon>
        <taxon>Dinosauria</taxon>
        <taxon>Saurischia</taxon>
        <taxon>Theropoda</taxon>
        <taxon>Coelurosauria</taxon>
        <taxon>Aves</taxon>
        <taxon>Neognathae</taxon>
        <taxon>Neoaves</taxon>
        <taxon>Telluraves</taxon>
        <taxon>Australaves</taxon>
        <taxon>Passeriformes</taxon>
        <taxon>Rhinocryptidae</taxon>
        <taxon>Scytalopus</taxon>
    </lineage>
</organism>
<dbReference type="Gene3D" id="2.60.40.10">
    <property type="entry name" value="Immunoglobulins"/>
    <property type="match status" value="2"/>
</dbReference>
<evidence type="ECO:0000313" key="6">
    <source>
        <dbReference type="Proteomes" id="UP000580825"/>
    </source>
</evidence>
<evidence type="ECO:0000256" key="1">
    <source>
        <dbReference type="ARBA" id="ARBA00004370"/>
    </source>
</evidence>
<evidence type="ECO:0000256" key="3">
    <source>
        <dbReference type="ARBA" id="ARBA00023136"/>
    </source>
</evidence>
<comment type="subcellular location">
    <subcellularLocation>
        <location evidence="1">Membrane</location>
    </subcellularLocation>
</comment>
<keyword evidence="6" id="KW-1185">Reference proteome</keyword>
<dbReference type="PANTHER" id="PTHR12080">
    <property type="entry name" value="SIGNALING LYMPHOCYTIC ACTIVATION MOLECULE"/>
    <property type="match status" value="1"/>
</dbReference>
<gene>
    <name evidence="5" type="primary">Slamf1</name>
    <name evidence="5" type="ORF">SCYSUP_R14683</name>
</gene>
<feature type="non-terminal residue" evidence="5">
    <location>
        <position position="1"/>
    </location>
</feature>
<dbReference type="Proteomes" id="UP000580825">
    <property type="component" value="Unassembled WGS sequence"/>
</dbReference>
<accession>A0A7L1YJ00</accession>
<keyword evidence="4" id="KW-0325">Glycoprotein</keyword>
<protein>
    <submittedName>
        <fullName evidence="5">SLAF1 protein</fullName>
    </submittedName>
</protein>
<dbReference type="AlphaFoldDB" id="A0A7L1YJ00"/>
<dbReference type="PANTHER" id="PTHR12080:SF55">
    <property type="entry name" value="LYMPHOCYTE FUNCTION-ASSOCIATED ANTIGEN 3"/>
    <property type="match status" value="1"/>
</dbReference>
<evidence type="ECO:0000313" key="5">
    <source>
        <dbReference type="EMBL" id="NXP21750.1"/>
    </source>
</evidence>
<keyword evidence="2" id="KW-0732">Signal</keyword>
<evidence type="ECO:0000256" key="2">
    <source>
        <dbReference type="ARBA" id="ARBA00022729"/>
    </source>
</evidence>
<dbReference type="InterPro" id="IPR015631">
    <property type="entry name" value="CD2/SLAM_rcpt"/>
</dbReference>
<feature type="non-terminal residue" evidence="5">
    <location>
        <position position="161"/>
    </location>
</feature>
<dbReference type="GO" id="GO:0016020">
    <property type="term" value="C:membrane"/>
    <property type="evidence" value="ECO:0007669"/>
    <property type="project" value="UniProtKB-SubCell"/>
</dbReference>
<sequence length="161" mass="17466">PQKKQVLVKYSGGNSTNYFPGQMSFQESNFSLEILNTSRQDGQLYEYSVSKGPEEEVQQLQLKVYEPVSAPSIRVLSKELTNGSCTVTLNCTSELGDHVSYSWAGGSCSGNSSFLKLSWHVWNTSTTCFCTATNPVSTGAVPFDPIECGHEPGGSHSPLCL</sequence>
<dbReference type="InterPro" id="IPR013783">
    <property type="entry name" value="Ig-like_fold"/>
</dbReference>
<evidence type="ECO:0000256" key="4">
    <source>
        <dbReference type="ARBA" id="ARBA00023180"/>
    </source>
</evidence>